<evidence type="ECO:0000259" key="2">
    <source>
        <dbReference type="Pfam" id="PF13026"/>
    </source>
</evidence>
<comment type="caution">
    <text evidence="3">The sequence shown here is derived from an EMBL/GenBank/DDBJ whole genome shotgun (WGS) entry which is preliminary data.</text>
</comment>
<dbReference type="Gene3D" id="3.40.50.1820">
    <property type="entry name" value="alpha/beta hydrolase"/>
    <property type="match status" value="1"/>
</dbReference>
<dbReference type="EMBL" id="QFPO01000016">
    <property type="protein sequence ID" value="PZQ11524.1"/>
    <property type="molecule type" value="Genomic_DNA"/>
</dbReference>
<evidence type="ECO:0000313" key="3">
    <source>
        <dbReference type="EMBL" id="PZQ11524.1"/>
    </source>
</evidence>
<name>A0A2W5K7K5_9GAMM</name>
<feature type="domain" description="DUF3887" evidence="2">
    <location>
        <begin position="48"/>
        <end position="137"/>
    </location>
</feature>
<proteinExistence type="predicted"/>
<dbReference type="AlphaFoldDB" id="A0A2W5K7K5"/>
<dbReference type="PANTHER" id="PTHR43265:SF1">
    <property type="entry name" value="ESTERASE ESTD"/>
    <property type="match status" value="1"/>
</dbReference>
<gene>
    <name evidence="3" type="ORF">DI564_14670</name>
</gene>
<dbReference type="InterPro" id="IPR029058">
    <property type="entry name" value="AB_hydrolase_fold"/>
</dbReference>
<dbReference type="Gene3D" id="3.10.450.590">
    <property type="match status" value="1"/>
</dbReference>
<dbReference type="Proteomes" id="UP000249046">
    <property type="component" value="Unassembled WGS sequence"/>
</dbReference>
<dbReference type="InterPro" id="IPR022742">
    <property type="entry name" value="Hydrolase_4"/>
</dbReference>
<dbReference type="InterPro" id="IPR024981">
    <property type="entry name" value="DUF3887"/>
</dbReference>
<dbReference type="SUPFAM" id="SSF53474">
    <property type="entry name" value="alpha/beta-Hydrolases"/>
    <property type="match status" value="1"/>
</dbReference>
<evidence type="ECO:0000259" key="1">
    <source>
        <dbReference type="Pfam" id="PF12146"/>
    </source>
</evidence>
<evidence type="ECO:0008006" key="5">
    <source>
        <dbReference type="Google" id="ProtNLM"/>
    </source>
</evidence>
<dbReference type="GO" id="GO:0052689">
    <property type="term" value="F:carboxylic ester hydrolase activity"/>
    <property type="evidence" value="ECO:0007669"/>
    <property type="project" value="TreeGrafter"/>
</dbReference>
<sequence length="460" mass="49410">MMMMKRSPLLIVLLAAALVVGGGIALVRHLLPPAATPAVADPTQAQRADAFLDLLDAGRYDEALAMGSPRLREALAGGKLQKVWETLPQQLGARQARGPIRGEAIDGHPILTSSLRFGLTALDARIMFDADGLIDGFRLVPAQAPATPATPERTERYAETAIAVGSPDGDLPGLLTLPAGAGRVPGVVLVHGSGAHDRDETIGPNKPFRDLAHGLAERGIAVLRYDKRSRVAPQRFAGGDFTVEDEVVADALAAVALLRRRAEIDPARVFVVGHSLGAMLAPRIAERDPQIAGLVLLAAPATRLEDAVLRQSRYLAQLHGTPDADTEAALADLERQRDRIRRLADEPDDGTPLLLDLPRRYWLDLDGYDAVATARRVGRPLLIVQGDADYQVTPEDDFARWREAFGEDRRVRLIRYPGLSHLLMPAGDRPGPADYAKAGHVADAVIADVADWIAQTPASP</sequence>
<accession>A0A2W5K7K5</accession>
<reference evidence="3 4" key="1">
    <citation type="submission" date="2017-08" db="EMBL/GenBank/DDBJ databases">
        <title>Infants hospitalized years apart are colonized by the same room-sourced microbial strains.</title>
        <authorList>
            <person name="Brooks B."/>
            <person name="Olm M.R."/>
            <person name="Firek B.A."/>
            <person name="Baker R."/>
            <person name="Thomas B.C."/>
            <person name="Morowitz M.J."/>
            <person name="Banfield J.F."/>
        </authorList>
    </citation>
    <scope>NUCLEOTIDE SEQUENCE [LARGE SCALE GENOMIC DNA]</scope>
    <source>
        <strain evidence="3">S2_005_003_R2_42</strain>
    </source>
</reference>
<organism evidence="3 4">
    <name type="scientific">Rhodanobacter denitrificans</name>
    <dbReference type="NCBI Taxonomy" id="666685"/>
    <lineage>
        <taxon>Bacteria</taxon>
        <taxon>Pseudomonadati</taxon>
        <taxon>Pseudomonadota</taxon>
        <taxon>Gammaproteobacteria</taxon>
        <taxon>Lysobacterales</taxon>
        <taxon>Rhodanobacteraceae</taxon>
        <taxon>Rhodanobacter</taxon>
    </lineage>
</organism>
<dbReference type="PANTHER" id="PTHR43265">
    <property type="entry name" value="ESTERASE ESTD"/>
    <property type="match status" value="1"/>
</dbReference>
<dbReference type="InterPro" id="IPR053145">
    <property type="entry name" value="AB_hydrolase_Est10"/>
</dbReference>
<protein>
    <recommendedName>
        <fullName evidence="5">Serine aminopeptidase S33 domain-containing protein</fullName>
    </recommendedName>
</protein>
<evidence type="ECO:0000313" key="4">
    <source>
        <dbReference type="Proteomes" id="UP000249046"/>
    </source>
</evidence>
<feature type="domain" description="Serine aminopeptidase S33" evidence="1">
    <location>
        <begin position="187"/>
        <end position="424"/>
    </location>
</feature>
<dbReference type="Pfam" id="PF13026">
    <property type="entry name" value="DUF3887"/>
    <property type="match status" value="1"/>
</dbReference>
<dbReference type="Pfam" id="PF12146">
    <property type="entry name" value="Hydrolase_4"/>
    <property type="match status" value="1"/>
</dbReference>